<reference evidence="3 4" key="1">
    <citation type="submission" date="2024-10" db="EMBL/GenBank/DDBJ databases">
        <title>Updated reference genomes for cyclostephanoid diatoms.</title>
        <authorList>
            <person name="Roberts W.R."/>
            <person name="Alverson A.J."/>
        </authorList>
    </citation>
    <scope>NUCLEOTIDE SEQUENCE [LARGE SCALE GENOMIC DNA]</scope>
    <source>
        <strain evidence="3 4">AJA228-03</strain>
    </source>
</reference>
<keyword evidence="4" id="KW-1185">Reference proteome</keyword>
<comment type="caution">
    <text evidence="3">The sequence shown here is derived from an EMBL/GenBank/DDBJ whole genome shotgun (WGS) entry which is preliminary data.</text>
</comment>
<organism evidence="3 4">
    <name type="scientific">Cyclostephanos tholiformis</name>
    <dbReference type="NCBI Taxonomy" id="382380"/>
    <lineage>
        <taxon>Eukaryota</taxon>
        <taxon>Sar</taxon>
        <taxon>Stramenopiles</taxon>
        <taxon>Ochrophyta</taxon>
        <taxon>Bacillariophyta</taxon>
        <taxon>Coscinodiscophyceae</taxon>
        <taxon>Thalassiosirophycidae</taxon>
        <taxon>Stephanodiscales</taxon>
        <taxon>Stephanodiscaceae</taxon>
        <taxon>Cyclostephanos</taxon>
    </lineage>
</organism>
<dbReference type="SUPFAM" id="SSF56235">
    <property type="entry name" value="N-terminal nucleophile aminohydrolases (Ntn hydrolases)"/>
    <property type="match status" value="1"/>
</dbReference>
<sequence>MRWHNHHFPILFLLICLSVASSQRGSNSRGFSSPVRELGPSLAASVAGGTIIAVRSPRRKSSGNNDADTPKGAVEEYADHGDDDDCLVILFRSPIVSESGATTKQRLYSGNLTVSSVFGNGADDGLGDLKKRKNSHHGLSFLPDGPVNFPFLPSSGSSNLRVLHASSGLIVAATGFAPDADHILNVAAGRVLSRISVFDAPSPMSSLGSKSVDPHRLVREDLSSMMIDAAMSDGGRPLGVQLLVVGQSALYRRASTADDRSLEIYTVDPSGGWRSVVGSGAAVGRGAERVRSSLRQETLDSPTISSLGATNEHRGWRGALDRAMMASIIALDQDGDTSNDADDERGGSKRANYGAVVIFGPPLASRSKIRSSRCAMVSSVAVEESYNSCHLKLVDRSKLAK</sequence>
<proteinExistence type="predicted"/>
<evidence type="ECO:0000256" key="2">
    <source>
        <dbReference type="SAM" id="SignalP"/>
    </source>
</evidence>
<evidence type="ECO:0000256" key="1">
    <source>
        <dbReference type="SAM" id="MobiDB-lite"/>
    </source>
</evidence>
<name>A0ABD3RCQ0_9STRA</name>
<feature type="chain" id="PRO_5044836014" evidence="2">
    <location>
        <begin position="23"/>
        <end position="401"/>
    </location>
</feature>
<dbReference type="EMBL" id="JALLPB020000350">
    <property type="protein sequence ID" value="KAL3810142.1"/>
    <property type="molecule type" value="Genomic_DNA"/>
</dbReference>
<dbReference type="AlphaFoldDB" id="A0ABD3RCQ0"/>
<evidence type="ECO:0000313" key="3">
    <source>
        <dbReference type="EMBL" id="KAL3810142.1"/>
    </source>
</evidence>
<feature type="region of interest" description="Disordered" evidence="1">
    <location>
        <begin position="55"/>
        <end position="76"/>
    </location>
</feature>
<evidence type="ECO:0000313" key="4">
    <source>
        <dbReference type="Proteomes" id="UP001530377"/>
    </source>
</evidence>
<feature type="signal peptide" evidence="2">
    <location>
        <begin position="1"/>
        <end position="22"/>
    </location>
</feature>
<protein>
    <submittedName>
        <fullName evidence="3">Uncharacterized protein</fullName>
    </submittedName>
</protein>
<accession>A0ABD3RCQ0</accession>
<keyword evidence="2" id="KW-0732">Signal</keyword>
<dbReference type="Gene3D" id="3.60.20.10">
    <property type="entry name" value="Glutamine Phosphoribosylpyrophosphate, subunit 1, domain 1"/>
    <property type="match status" value="1"/>
</dbReference>
<gene>
    <name evidence="3" type="ORF">ACHAXA_005291</name>
</gene>
<dbReference type="Proteomes" id="UP001530377">
    <property type="component" value="Unassembled WGS sequence"/>
</dbReference>
<dbReference type="InterPro" id="IPR029055">
    <property type="entry name" value="Ntn_hydrolases_N"/>
</dbReference>